<comment type="caution">
    <text evidence="3">The sequence shown here is derived from an EMBL/GenBank/DDBJ whole genome shotgun (WGS) entry which is preliminary data.</text>
</comment>
<dbReference type="EMBL" id="FCOJ02000007">
    <property type="protein sequence ID" value="SAK50583.1"/>
    <property type="molecule type" value="Genomic_DNA"/>
</dbReference>
<keyword evidence="4" id="KW-1185">Reference proteome</keyword>
<dbReference type="AlphaFoldDB" id="A0A157ZYL4"/>
<protein>
    <submittedName>
        <fullName evidence="3">3-oxoadipate enol-lactonase</fullName>
    </submittedName>
</protein>
<dbReference type="SUPFAM" id="SSF53474">
    <property type="entry name" value="alpha/beta-Hydrolases"/>
    <property type="match status" value="1"/>
</dbReference>
<dbReference type="InterPro" id="IPR050266">
    <property type="entry name" value="AB_hydrolase_sf"/>
</dbReference>
<evidence type="ECO:0000313" key="3">
    <source>
        <dbReference type="EMBL" id="SAK50583.1"/>
    </source>
</evidence>
<dbReference type="OrthoDB" id="9785847at2"/>
<dbReference type="Gene3D" id="3.40.50.1820">
    <property type="entry name" value="alpha/beta hydrolase"/>
    <property type="match status" value="1"/>
</dbReference>
<dbReference type="Proteomes" id="UP000054596">
    <property type="component" value="Unassembled WGS sequence"/>
</dbReference>
<dbReference type="InterPro" id="IPR022742">
    <property type="entry name" value="Hydrolase_4"/>
</dbReference>
<dbReference type="PANTHER" id="PTHR43798:SF31">
    <property type="entry name" value="AB HYDROLASE SUPERFAMILY PROTEIN YCLE"/>
    <property type="match status" value="1"/>
</dbReference>
<evidence type="ECO:0000256" key="1">
    <source>
        <dbReference type="ARBA" id="ARBA00022801"/>
    </source>
</evidence>
<dbReference type="GO" id="GO:0016020">
    <property type="term" value="C:membrane"/>
    <property type="evidence" value="ECO:0007669"/>
    <property type="project" value="TreeGrafter"/>
</dbReference>
<evidence type="ECO:0000313" key="4">
    <source>
        <dbReference type="Proteomes" id="UP000054596"/>
    </source>
</evidence>
<organism evidence="3 4">
    <name type="scientific">Caballeronia glebae</name>
    <dbReference type="NCBI Taxonomy" id="1777143"/>
    <lineage>
        <taxon>Bacteria</taxon>
        <taxon>Pseudomonadati</taxon>
        <taxon>Pseudomonadota</taxon>
        <taxon>Betaproteobacteria</taxon>
        <taxon>Burkholderiales</taxon>
        <taxon>Burkholderiaceae</taxon>
        <taxon>Caballeronia</taxon>
    </lineage>
</organism>
<dbReference type="InterPro" id="IPR029058">
    <property type="entry name" value="AB_hydrolase_fold"/>
</dbReference>
<name>A0A157ZYL4_9BURK</name>
<dbReference type="PANTHER" id="PTHR43798">
    <property type="entry name" value="MONOACYLGLYCEROL LIPASE"/>
    <property type="match status" value="1"/>
</dbReference>
<reference evidence="3" key="1">
    <citation type="submission" date="2016-01" db="EMBL/GenBank/DDBJ databases">
        <authorList>
            <person name="Peeters C."/>
        </authorList>
    </citation>
    <scope>NUCLEOTIDE SEQUENCE [LARGE SCALE GENOMIC DNA]</scope>
    <source>
        <strain evidence="3">LMG 29325</strain>
    </source>
</reference>
<dbReference type="RefSeq" id="WP_086966452.1">
    <property type="nucleotide sequence ID" value="NZ_FCOJ02000007.1"/>
</dbReference>
<proteinExistence type="predicted"/>
<accession>A0A157ZYL4</accession>
<dbReference type="Pfam" id="PF12146">
    <property type="entry name" value="Hydrolase_4"/>
    <property type="match status" value="1"/>
</dbReference>
<gene>
    <name evidence="3" type="ORF">AWB82_01441</name>
</gene>
<dbReference type="STRING" id="1777143.AWB82_01441"/>
<evidence type="ECO:0000259" key="2">
    <source>
        <dbReference type="Pfam" id="PF12146"/>
    </source>
</evidence>
<feature type="domain" description="Serine aminopeptidase S33" evidence="2">
    <location>
        <begin position="49"/>
        <end position="240"/>
    </location>
</feature>
<dbReference type="GO" id="GO:0016787">
    <property type="term" value="F:hydrolase activity"/>
    <property type="evidence" value="ECO:0007669"/>
    <property type="project" value="UniProtKB-KW"/>
</dbReference>
<sequence length="274" mass="29254">MNLVRRPRAPLHHALHAASANLPTLLLIHPLGADHTFWDACIDVWRGRIACLACDLRCSGASPGADEPPSIDTHVADLDALRLSLGIASVAPVGCAIGAMIAAAYAAAHPEATEALVLSNPAARSSEEAARRLTERGRLVQAGGMQAIMPAAVERPFLNQTDDARRRSYAERFAQQDAARYAQSVLGVVDADVHAELAAIRCPALVVAGEHDVLFPPDEARAVRDRIPGARYVRFDGAAHFVPYQMPTAFASAVLDFLADVPRDESTGALHLEQ</sequence>
<keyword evidence="1" id="KW-0378">Hydrolase</keyword>